<name>A0AAV0FGI2_9ASTE</name>
<evidence type="ECO:0000313" key="1">
    <source>
        <dbReference type="EMBL" id="CAH9134755.1"/>
    </source>
</evidence>
<gene>
    <name evidence="1" type="ORF">CEPIT_LOCUS33985</name>
</gene>
<comment type="caution">
    <text evidence="1">The sequence shown here is derived from an EMBL/GenBank/DDBJ whole genome shotgun (WGS) entry which is preliminary data.</text>
</comment>
<protein>
    <submittedName>
        <fullName evidence="1">Uncharacterized protein</fullName>
    </submittedName>
</protein>
<accession>A0AAV0FGI2</accession>
<dbReference type="Proteomes" id="UP001152523">
    <property type="component" value="Unassembled WGS sequence"/>
</dbReference>
<proteinExistence type="predicted"/>
<sequence length="108" mass="11649">MTNPPRARVRTAQYPNTLCNITRSNSPPPAGRTSPLIRRETQILAGSAFNAEDLVVGAPAIHNPPRQHSQLPIGSINSSIYFIVKGEQLSILSTLAYSILTRSSPTAL</sequence>
<dbReference type="EMBL" id="CAMAPF010000984">
    <property type="protein sequence ID" value="CAH9134755.1"/>
    <property type="molecule type" value="Genomic_DNA"/>
</dbReference>
<evidence type="ECO:0000313" key="2">
    <source>
        <dbReference type="Proteomes" id="UP001152523"/>
    </source>
</evidence>
<dbReference type="AlphaFoldDB" id="A0AAV0FGI2"/>
<reference evidence="1" key="1">
    <citation type="submission" date="2022-07" db="EMBL/GenBank/DDBJ databases">
        <authorList>
            <person name="Macas J."/>
            <person name="Novak P."/>
            <person name="Neumann P."/>
        </authorList>
    </citation>
    <scope>NUCLEOTIDE SEQUENCE</scope>
</reference>
<organism evidence="1 2">
    <name type="scientific">Cuscuta epithymum</name>
    <dbReference type="NCBI Taxonomy" id="186058"/>
    <lineage>
        <taxon>Eukaryota</taxon>
        <taxon>Viridiplantae</taxon>
        <taxon>Streptophyta</taxon>
        <taxon>Embryophyta</taxon>
        <taxon>Tracheophyta</taxon>
        <taxon>Spermatophyta</taxon>
        <taxon>Magnoliopsida</taxon>
        <taxon>eudicotyledons</taxon>
        <taxon>Gunneridae</taxon>
        <taxon>Pentapetalae</taxon>
        <taxon>asterids</taxon>
        <taxon>lamiids</taxon>
        <taxon>Solanales</taxon>
        <taxon>Convolvulaceae</taxon>
        <taxon>Cuscuteae</taxon>
        <taxon>Cuscuta</taxon>
        <taxon>Cuscuta subgen. Cuscuta</taxon>
    </lineage>
</organism>
<keyword evidence="2" id="KW-1185">Reference proteome</keyword>